<evidence type="ECO:0000313" key="1">
    <source>
        <dbReference type="EMBL" id="CAD7644663.1"/>
    </source>
</evidence>
<keyword evidence="2" id="KW-1185">Reference proteome</keyword>
<organism evidence="1">
    <name type="scientific">Medioppia subpectinata</name>
    <dbReference type="NCBI Taxonomy" id="1979941"/>
    <lineage>
        <taxon>Eukaryota</taxon>
        <taxon>Metazoa</taxon>
        <taxon>Ecdysozoa</taxon>
        <taxon>Arthropoda</taxon>
        <taxon>Chelicerata</taxon>
        <taxon>Arachnida</taxon>
        <taxon>Acari</taxon>
        <taxon>Acariformes</taxon>
        <taxon>Sarcoptiformes</taxon>
        <taxon>Oribatida</taxon>
        <taxon>Brachypylina</taxon>
        <taxon>Oppioidea</taxon>
        <taxon>Oppiidae</taxon>
        <taxon>Medioppia</taxon>
    </lineage>
</organism>
<dbReference type="EMBL" id="CAJPIZ010032068">
    <property type="protein sequence ID" value="CAG2120204.1"/>
    <property type="molecule type" value="Genomic_DNA"/>
</dbReference>
<protein>
    <submittedName>
        <fullName evidence="1">Uncharacterized protein</fullName>
    </submittedName>
</protein>
<accession>A0A7R9LMY9</accession>
<dbReference type="Proteomes" id="UP000759131">
    <property type="component" value="Unassembled WGS sequence"/>
</dbReference>
<proteinExistence type="predicted"/>
<gene>
    <name evidence="1" type="ORF">OSB1V03_LOCUS20151</name>
</gene>
<name>A0A7R9LMY9_9ACAR</name>
<dbReference type="AlphaFoldDB" id="A0A7R9LMY9"/>
<sequence>MLLELLKTPPNIHHWEEWAQQPMSPKGWYSCPHRTPRS</sequence>
<evidence type="ECO:0000313" key="2">
    <source>
        <dbReference type="Proteomes" id="UP000759131"/>
    </source>
</evidence>
<reference evidence="1" key="1">
    <citation type="submission" date="2020-11" db="EMBL/GenBank/DDBJ databases">
        <authorList>
            <person name="Tran Van P."/>
        </authorList>
    </citation>
    <scope>NUCLEOTIDE SEQUENCE</scope>
</reference>
<dbReference type="EMBL" id="OC886643">
    <property type="protein sequence ID" value="CAD7644663.1"/>
    <property type="molecule type" value="Genomic_DNA"/>
</dbReference>